<dbReference type="VEuPathDB" id="FungiDB:MPH_02055"/>
<evidence type="ECO:0000256" key="1">
    <source>
        <dbReference type="SAM" id="MobiDB-lite"/>
    </source>
</evidence>
<organism evidence="2 3">
    <name type="scientific">Macrophomina phaseolina (strain MS6)</name>
    <name type="common">Charcoal rot fungus</name>
    <dbReference type="NCBI Taxonomy" id="1126212"/>
    <lineage>
        <taxon>Eukaryota</taxon>
        <taxon>Fungi</taxon>
        <taxon>Dikarya</taxon>
        <taxon>Ascomycota</taxon>
        <taxon>Pezizomycotina</taxon>
        <taxon>Dothideomycetes</taxon>
        <taxon>Dothideomycetes incertae sedis</taxon>
        <taxon>Botryosphaeriales</taxon>
        <taxon>Botryosphaeriaceae</taxon>
        <taxon>Macrophomina</taxon>
    </lineage>
</organism>
<comment type="caution">
    <text evidence="2">The sequence shown here is derived from an EMBL/GenBank/DDBJ whole genome shotgun (WGS) entry which is preliminary data.</text>
</comment>
<evidence type="ECO:0000313" key="2">
    <source>
        <dbReference type="EMBL" id="EKG20528.1"/>
    </source>
</evidence>
<dbReference type="Proteomes" id="UP000007129">
    <property type="component" value="Unassembled WGS sequence"/>
</dbReference>
<accession>K2S0P6</accession>
<dbReference type="EMBL" id="AHHD01000083">
    <property type="protein sequence ID" value="EKG20528.1"/>
    <property type="molecule type" value="Genomic_DNA"/>
</dbReference>
<sequence>MQHSQIGSVHAPCRCSTRQRRSSCGISRPLVEALDLPQAGHQIRNPTQPTAAGPATPAVTEWVFETPDNLSSDLQCLFLLHSHTARSSGTFFGTSVYHPIAGLAVRPRASALLRLHDASYLFEGALVPHALLRRATVLPGRKPVLPSQGLMGRRRRAESGRRQRIQNQE</sequence>
<dbReference type="AlphaFoldDB" id="K2S0P6"/>
<dbReference type="HOGENOM" id="CLU_1578820_0_0_1"/>
<reference evidence="2 3" key="1">
    <citation type="journal article" date="2012" name="BMC Genomics">
        <title>Tools to kill: Genome of one of the most destructive plant pathogenic fungi Macrophomina phaseolina.</title>
        <authorList>
            <person name="Islam M.S."/>
            <person name="Haque M.S."/>
            <person name="Islam M.M."/>
            <person name="Emdad E.M."/>
            <person name="Halim A."/>
            <person name="Hossen Q.M.M."/>
            <person name="Hossain M.Z."/>
            <person name="Ahmed B."/>
            <person name="Rahim S."/>
            <person name="Rahman M.S."/>
            <person name="Alam M.M."/>
            <person name="Hou S."/>
            <person name="Wan X."/>
            <person name="Saito J.A."/>
            <person name="Alam M."/>
        </authorList>
    </citation>
    <scope>NUCLEOTIDE SEQUENCE [LARGE SCALE GENOMIC DNA]</scope>
    <source>
        <strain evidence="2 3">MS6</strain>
    </source>
</reference>
<protein>
    <submittedName>
        <fullName evidence="2">Uncharacterized protein</fullName>
    </submittedName>
</protein>
<gene>
    <name evidence="2" type="ORF">MPH_02055</name>
</gene>
<name>K2S0P6_MACPH</name>
<dbReference type="InParanoid" id="K2S0P6"/>
<evidence type="ECO:0000313" key="3">
    <source>
        <dbReference type="Proteomes" id="UP000007129"/>
    </source>
</evidence>
<proteinExistence type="predicted"/>
<feature type="region of interest" description="Disordered" evidence="1">
    <location>
        <begin position="143"/>
        <end position="169"/>
    </location>
</feature>